<name>A0AAN9N8B4_PHACN</name>
<organism evidence="2 3">
    <name type="scientific">Phaseolus coccineus</name>
    <name type="common">Scarlet runner bean</name>
    <name type="synonym">Phaseolus multiflorus</name>
    <dbReference type="NCBI Taxonomy" id="3886"/>
    <lineage>
        <taxon>Eukaryota</taxon>
        <taxon>Viridiplantae</taxon>
        <taxon>Streptophyta</taxon>
        <taxon>Embryophyta</taxon>
        <taxon>Tracheophyta</taxon>
        <taxon>Spermatophyta</taxon>
        <taxon>Magnoliopsida</taxon>
        <taxon>eudicotyledons</taxon>
        <taxon>Gunneridae</taxon>
        <taxon>Pentapetalae</taxon>
        <taxon>rosids</taxon>
        <taxon>fabids</taxon>
        <taxon>Fabales</taxon>
        <taxon>Fabaceae</taxon>
        <taxon>Papilionoideae</taxon>
        <taxon>50 kb inversion clade</taxon>
        <taxon>NPAAA clade</taxon>
        <taxon>indigoferoid/millettioid clade</taxon>
        <taxon>Phaseoleae</taxon>
        <taxon>Phaseolus</taxon>
    </lineage>
</organism>
<accession>A0AAN9N8B4</accession>
<evidence type="ECO:0000313" key="3">
    <source>
        <dbReference type="Proteomes" id="UP001374584"/>
    </source>
</evidence>
<evidence type="ECO:0008006" key="4">
    <source>
        <dbReference type="Google" id="ProtNLM"/>
    </source>
</evidence>
<dbReference type="AlphaFoldDB" id="A0AAN9N8B4"/>
<keyword evidence="3" id="KW-1185">Reference proteome</keyword>
<comment type="caution">
    <text evidence="2">The sequence shown here is derived from an EMBL/GenBank/DDBJ whole genome shotgun (WGS) entry which is preliminary data.</text>
</comment>
<reference evidence="2 3" key="1">
    <citation type="submission" date="2024-01" db="EMBL/GenBank/DDBJ databases">
        <title>The genomes of 5 underutilized Papilionoideae crops provide insights into root nodulation and disease resistanc.</title>
        <authorList>
            <person name="Jiang F."/>
        </authorList>
    </citation>
    <scope>NUCLEOTIDE SEQUENCE [LARGE SCALE GENOMIC DNA]</scope>
    <source>
        <strain evidence="2">JINMINGXINNONG_FW02</strain>
        <tissue evidence="2">Leaves</tissue>
    </source>
</reference>
<dbReference type="EMBL" id="JAYMYR010000004">
    <property type="protein sequence ID" value="KAK7368504.1"/>
    <property type="molecule type" value="Genomic_DNA"/>
</dbReference>
<keyword evidence="1" id="KW-0732">Signal</keyword>
<gene>
    <name evidence="2" type="ORF">VNO80_10530</name>
</gene>
<proteinExistence type="predicted"/>
<evidence type="ECO:0000256" key="1">
    <source>
        <dbReference type="SAM" id="SignalP"/>
    </source>
</evidence>
<protein>
    <recommendedName>
        <fullName evidence="4">Secreted protein</fullName>
    </recommendedName>
</protein>
<dbReference type="Proteomes" id="UP001374584">
    <property type="component" value="Unassembled WGS sequence"/>
</dbReference>
<sequence length="75" mass="7873">MSPTSPASATSLASAVEVVLLLAPPTTPPIRQNPSARVSFDSACNRAATPLRVTALTISRVLPLCCHLLLYSSLR</sequence>
<feature type="chain" id="PRO_5043003518" description="Secreted protein" evidence="1">
    <location>
        <begin position="16"/>
        <end position="75"/>
    </location>
</feature>
<evidence type="ECO:0000313" key="2">
    <source>
        <dbReference type="EMBL" id="KAK7368504.1"/>
    </source>
</evidence>
<feature type="signal peptide" evidence="1">
    <location>
        <begin position="1"/>
        <end position="15"/>
    </location>
</feature>